<dbReference type="RefSeq" id="WP_217795145.1">
    <property type="nucleotide sequence ID" value="NZ_JAHSPG010000018.1"/>
</dbReference>
<comment type="caution">
    <text evidence="1">The sequence shown here is derived from an EMBL/GenBank/DDBJ whole genome shotgun (WGS) entry which is preliminary data.</text>
</comment>
<name>A0A9E2SF89_9BACT</name>
<evidence type="ECO:0000313" key="1">
    <source>
        <dbReference type="EMBL" id="MBV4360607.1"/>
    </source>
</evidence>
<evidence type="ECO:0000313" key="2">
    <source>
        <dbReference type="Proteomes" id="UP000812270"/>
    </source>
</evidence>
<keyword evidence="2" id="KW-1185">Reference proteome</keyword>
<dbReference type="AlphaFoldDB" id="A0A9E2SF89"/>
<reference evidence="1" key="1">
    <citation type="submission" date="2021-06" db="EMBL/GenBank/DDBJ databases">
        <authorList>
            <person name="Huq M.A."/>
        </authorList>
    </citation>
    <scope>NUCLEOTIDE SEQUENCE</scope>
    <source>
        <strain evidence="1">MAH-26</strain>
    </source>
</reference>
<accession>A0A9E2SF89</accession>
<dbReference type="Proteomes" id="UP000812270">
    <property type="component" value="Unassembled WGS sequence"/>
</dbReference>
<organism evidence="1 2">
    <name type="scientific">Pinibacter aurantiacus</name>
    <dbReference type="NCBI Taxonomy" id="2851599"/>
    <lineage>
        <taxon>Bacteria</taxon>
        <taxon>Pseudomonadati</taxon>
        <taxon>Bacteroidota</taxon>
        <taxon>Chitinophagia</taxon>
        <taxon>Chitinophagales</taxon>
        <taxon>Chitinophagaceae</taxon>
        <taxon>Pinibacter</taxon>
    </lineage>
</organism>
<protein>
    <submittedName>
        <fullName evidence="1">Uncharacterized protein</fullName>
    </submittedName>
</protein>
<gene>
    <name evidence="1" type="ORF">KTO63_25810</name>
</gene>
<proteinExistence type="predicted"/>
<sequence>MKIICVSTTSKGFDLKEVTTVLSNDFDYGHGGHGLEINREYIVMGTVIYQDSSCLYYLIDVNGKPEWFPHLLFDVLDNTLPKRWFMKIYEKDGDGDIYSILGFDELCNNEDFYDLLLVRDDEAMRIYFKQKAELEKELAEE</sequence>
<dbReference type="EMBL" id="JAHSPG010000018">
    <property type="protein sequence ID" value="MBV4360607.1"/>
    <property type="molecule type" value="Genomic_DNA"/>
</dbReference>